<evidence type="ECO:0000313" key="1">
    <source>
        <dbReference type="EMBL" id="WBM80665.1"/>
    </source>
</evidence>
<proteinExistence type="predicted"/>
<dbReference type="Proteomes" id="UP001212421">
    <property type="component" value="Chromosome"/>
</dbReference>
<reference evidence="1 2" key="1">
    <citation type="submission" date="2021-05" db="EMBL/GenBank/DDBJ databases">
        <authorList>
            <person name="Kumar R."/>
            <person name="Kumar A."/>
            <person name="Mukhia S."/>
        </authorList>
    </citation>
    <scope>NUCLEOTIDE SEQUENCE [LARGE SCALE GENOMIC DNA]</scope>
    <source>
        <strain evidence="1 2">ERMR7:08</strain>
    </source>
</reference>
<sequence length="96" mass="10005">MDELTSTSTPGIYTATGAGTIAIVEIAGPHALVAWLLREVSDDDDDQDSESEWPGGPINDLSLTIGAPGILHGVGNVGDTELGIVRTITKLRPRVP</sequence>
<protein>
    <submittedName>
        <fullName evidence="1">Uncharacterized protein</fullName>
    </submittedName>
</protein>
<keyword evidence="2" id="KW-1185">Reference proteome</keyword>
<dbReference type="RefSeq" id="WP_281535336.1">
    <property type="nucleotide sequence ID" value="NZ_CP075584.1"/>
</dbReference>
<name>A0ABY7NEF8_9MICO</name>
<organism evidence="1 2">
    <name type="scientific">Cryobacterium breve</name>
    <dbReference type="NCBI Taxonomy" id="1259258"/>
    <lineage>
        <taxon>Bacteria</taxon>
        <taxon>Bacillati</taxon>
        <taxon>Actinomycetota</taxon>
        <taxon>Actinomycetes</taxon>
        <taxon>Micrococcales</taxon>
        <taxon>Microbacteriaceae</taxon>
        <taxon>Cryobacterium</taxon>
    </lineage>
</organism>
<gene>
    <name evidence="1" type="ORF">KIV56_04510</name>
</gene>
<evidence type="ECO:0000313" key="2">
    <source>
        <dbReference type="Proteomes" id="UP001212421"/>
    </source>
</evidence>
<dbReference type="EMBL" id="CP075584">
    <property type="protein sequence ID" value="WBM80665.1"/>
    <property type="molecule type" value="Genomic_DNA"/>
</dbReference>
<accession>A0ABY7NEF8</accession>